<proteinExistence type="predicted"/>
<evidence type="ECO:0000313" key="1">
    <source>
        <dbReference type="EMBL" id="MBC2665043.1"/>
    </source>
</evidence>
<organism evidence="1 2">
    <name type="scientific">Novosphingobium flavum</name>
    <dbReference type="NCBI Taxonomy" id="1778672"/>
    <lineage>
        <taxon>Bacteria</taxon>
        <taxon>Pseudomonadati</taxon>
        <taxon>Pseudomonadota</taxon>
        <taxon>Alphaproteobacteria</taxon>
        <taxon>Sphingomonadales</taxon>
        <taxon>Sphingomonadaceae</taxon>
        <taxon>Novosphingobium</taxon>
    </lineage>
</organism>
<dbReference type="InterPro" id="IPR038765">
    <property type="entry name" value="Papain-like_cys_pep_sf"/>
</dbReference>
<dbReference type="RefSeq" id="WP_185663565.1">
    <property type="nucleotide sequence ID" value="NZ_JACLAW010000004.1"/>
</dbReference>
<comment type="caution">
    <text evidence="1">The sequence shown here is derived from an EMBL/GenBank/DDBJ whole genome shotgun (WGS) entry which is preliminary data.</text>
</comment>
<dbReference type="SUPFAM" id="SSF54001">
    <property type="entry name" value="Cysteine proteinases"/>
    <property type="match status" value="1"/>
</dbReference>
<keyword evidence="2" id="KW-1185">Reference proteome</keyword>
<dbReference type="Proteomes" id="UP000566813">
    <property type="component" value="Unassembled WGS sequence"/>
</dbReference>
<accession>A0A7X1FQG3</accession>
<dbReference type="EMBL" id="JACLAW010000004">
    <property type="protein sequence ID" value="MBC2665043.1"/>
    <property type="molecule type" value="Genomic_DNA"/>
</dbReference>
<name>A0A7X1FQG3_9SPHN</name>
<dbReference type="Gene3D" id="3.90.1720.10">
    <property type="entry name" value="endopeptidase domain like (from Nostoc punctiforme)"/>
    <property type="match status" value="1"/>
</dbReference>
<dbReference type="AlphaFoldDB" id="A0A7X1FQG3"/>
<evidence type="ECO:0000313" key="2">
    <source>
        <dbReference type="Proteomes" id="UP000566813"/>
    </source>
</evidence>
<sequence>MEAAALAAAAEALVGCRFRLHGRAPETGLDCIGLLSAALAGMGRPAAFPTGYRLRTGSYAALPLLARDHGFAAASGPDEPGDVLFVRPGPGQLHLVIAARRAGWFVEAHAGLGRVAVRPGPLGDILVQRWRMTAQA</sequence>
<gene>
    <name evidence="1" type="ORF">H7F51_05905</name>
</gene>
<protein>
    <submittedName>
        <fullName evidence="1">Peptidoglycan endopeptidase</fullName>
    </submittedName>
</protein>
<reference evidence="1 2" key="1">
    <citation type="submission" date="2020-08" db="EMBL/GenBank/DDBJ databases">
        <title>The genome sequence of type strain Novosphingobium flavum NBRC 111647.</title>
        <authorList>
            <person name="Liu Y."/>
        </authorList>
    </citation>
    <scope>NUCLEOTIDE SEQUENCE [LARGE SCALE GENOMIC DNA]</scope>
    <source>
        <strain evidence="1 2">NBRC 111647</strain>
    </source>
</reference>